<dbReference type="InterPro" id="IPR019734">
    <property type="entry name" value="TPR_rpt"/>
</dbReference>
<dbReference type="GO" id="GO:0005930">
    <property type="term" value="C:axoneme"/>
    <property type="evidence" value="ECO:0007669"/>
    <property type="project" value="UniProtKB-SubCell"/>
</dbReference>
<comment type="caution">
    <text evidence="13">The sequence shown here is derived from an EMBL/GenBank/DDBJ whole genome shotgun (WGS) entry which is preliminary data.</text>
</comment>
<comment type="subcellular location">
    <subcellularLocation>
        <location evidence="1">Cytoplasm</location>
        <location evidence="1">Cytoskeleton</location>
        <location evidence="1">Cilium axoneme</location>
    </subcellularLocation>
</comment>
<evidence type="ECO:0000256" key="9">
    <source>
        <dbReference type="ARBA" id="ARBA00055465"/>
    </source>
</evidence>
<name>A0AB34H863_ESCRO</name>
<keyword evidence="2" id="KW-0963">Cytoplasm</keyword>
<evidence type="ECO:0000256" key="6">
    <source>
        <dbReference type="ARBA" id="ARBA00023273"/>
    </source>
</evidence>
<feature type="compositionally biased region" description="Basic residues" evidence="12">
    <location>
        <begin position="167"/>
        <end position="180"/>
    </location>
</feature>
<feature type="region of interest" description="Disordered" evidence="12">
    <location>
        <begin position="582"/>
        <end position="746"/>
    </location>
</feature>
<dbReference type="FunFam" id="1.25.40.10:FF:000274">
    <property type="entry name" value="Tetratricopeptide repeat domain 25"/>
    <property type="match status" value="1"/>
</dbReference>
<dbReference type="InterPro" id="IPR011990">
    <property type="entry name" value="TPR-like_helical_dom_sf"/>
</dbReference>
<feature type="compositionally biased region" description="Basic and acidic residues" evidence="12">
    <location>
        <begin position="695"/>
        <end position="715"/>
    </location>
</feature>
<feature type="compositionally biased region" description="Basic and acidic residues" evidence="12">
    <location>
        <begin position="582"/>
        <end position="617"/>
    </location>
</feature>
<evidence type="ECO:0000256" key="11">
    <source>
        <dbReference type="SAM" id="Coils"/>
    </source>
</evidence>
<feature type="compositionally biased region" description="Basic and acidic residues" evidence="12">
    <location>
        <begin position="665"/>
        <end position="686"/>
    </location>
</feature>
<feature type="coiled-coil region" evidence="11">
    <location>
        <begin position="501"/>
        <end position="528"/>
    </location>
</feature>
<evidence type="ECO:0000256" key="4">
    <source>
        <dbReference type="ARBA" id="ARBA00022803"/>
    </source>
</evidence>
<keyword evidence="3" id="KW-0677">Repeat</keyword>
<evidence type="ECO:0000256" key="2">
    <source>
        <dbReference type="ARBA" id="ARBA00022490"/>
    </source>
</evidence>
<dbReference type="PANTHER" id="PTHR23040">
    <property type="match status" value="1"/>
</dbReference>
<dbReference type="SMART" id="SM00028">
    <property type="entry name" value="TPR"/>
    <property type="match status" value="7"/>
</dbReference>
<evidence type="ECO:0000256" key="7">
    <source>
        <dbReference type="ARBA" id="ARBA00034139"/>
    </source>
</evidence>
<dbReference type="GO" id="GO:0003341">
    <property type="term" value="P:cilium movement"/>
    <property type="evidence" value="ECO:0007669"/>
    <property type="project" value="UniProtKB-ARBA"/>
</dbReference>
<evidence type="ECO:0000256" key="5">
    <source>
        <dbReference type="ARBA" id="ARBA00023212"/>
    </source>
</evidence>
<dbReference type="GO" id="GO:0036158">
    <property type="term" value="P:outer dynein arm assembly"/>
    <property type="evidence" value="ECO:0007669"/>
    <property type="project" value="UniProtKB-ARBA"/>
</dbReference>
<dbReference type="FunFam" id="1.25.40.10:FF:000189">
    <property type="entry name" value="Tetratricopeptide repeat domain 25"/>
    <property type="match status" value="1"/>
</dbReference>
<evidence type="ECO:0000256" key="8">
    <source>
        <dbReference type="ARBA" id="ARBA00034143"/>
    </source>
</evidence>
<accession>A0AB34H863</accession>
<comment type="function">
    <text evidence="9">Component of the outer dynein arm-docking complex (ODA-DC) that mediates outer dynein arms (ODA) binding onto the doublet microtubule. Plays an essential role for the assembly of ODA-DC and for the docking of ODA in ciliary axoneme.</text>
</comment>
<keyword evidence="4 10" id="KW-0802">TPR repeat</keyword>
<keyword evidence="11" id="KW-0175">Coiled coil</keyword>
<dbReference type="InterPro" id="IPR040111">
    <property type="entry name" value="ODAD4"/>
</dbReference>
<dbReference type="Proteomes" id="UP001159641">
    <property type="component" value="Unassembled WGS sequence"/>
</dbReference>
<protein>
    <recommendedName>
        <fullName evidence="7">Outer dynein arm-docking complex subunit 4</fullName>
    </recommendedName>
    <alternativeName>
        <fullName evidence="8">Tetratricopeptide repeat protein 25</fullName>
    </alternativeName>
</protein>
<dbReference type="PROSITE" id="PS50005">
    <property type="entry name" value="TPR"/>
    <property type="match status" value="1"/>
</dbReference>
<evidence type="ECO:0000313" key="14">
    <source>
        <dbReference type="Proteomes" id="UP001159641"/>
    </source>
</evidence>
<evidence type="ECO:0000313" key="13">
    <source>
        <dbReference type="EMBL" id="KAJ8786889.1"/>
    </source>
</evidence>
<evidence type="ECO:0000256" key="10">
    <source>
        <dbReference type="PROSITE-ProRule" id="PRU00339"/>
    </source>
</evidence>
<dbReference type="EMBL" id="JAIQCJ010001902">
    <property type="protein sequence ID" value="KAJ8786889.1"/>
    <property type="molecule type" value="Genomic_DNA"/>
</dbReference>
<reference evidence="13 14" key="1">
    <citation type="submission" date="2022-11" db="EMBL/GenBank/DDBJ databases">
        <title>Whole genome sequence of Eschrichtius robustus ER-17-0199.</title>
        <authorList>
            <person name="Bruniche-Olsen A."/>
            <person name="Black A.N."/>
            <person name="Fields C.J."/>
            <person name="Walden K."/>
            <person name="Dewoody J.A."/>
        </authorList>
    </citation>
    <scope>NUCLEOTIDE SEQUENCE [LARGE SCALE GENOMIC DNA]</scope>
    <source>
        <strain evidence="13">ER-17-0199</strain>
        <tissue evidence="13">Blubber</tissue>
    </source>
</reference>
<organism evidence="13 14">
    <name type="scientific">Eschrichtius robustus</name>
    <name type="common">California gray whale</name>
    <name type="synonym">Eschrichtius gibbosus</name>
    <dbReference type="NCBI Taxonomy" id="9764"/>
    <lineage>
        <taxon>Eukaryota</taxon>
        <taxon>Metazoa</taxon>
        <taxon>Chordata</taxon>
        <taxon>Craniata</taxon>
        <taxon>Vertebrata</taxon>
        <taxon>Euteleostomi</taxon>
        <taxon>Mammalia</taxon>
        <taxon>Eutheria</taxon>
        <taxon>Laurasiatheria</taxon>
        <taxon>Artiodactyla</taxon>
        <taxon>Whippomorpha</taxon>
        <taxon>Cetacea</taxon>
        <taxon>Mysticeti</taxon>
        <taxon>Eschrichtiidae</taxon>
        <taxon>Eschrichtius</taxon>
    </lineage>
</organism>
<dbReference type="Gene3D" id="1.25.40.10">
    <property type="entry name" value="Tetratricopeptide repeat domain"/>
    <property type="match status" value="2"/>
</dbReference>
<feature type="repeat" description="TPR" evidence="10">
    <location>
        <begin position="418"/>
        <end position="451"/>
    </location>
</feature>
<evidence type="ECO:0000256" key="1">
    <source>
        <dbReference type="ARBA" id="ARBA00004430"/>
    </source>
</evidence>
<dbReference type="SUPFAM" id="SSF48452">
    <property type="entry name" value="TPR-like"/>
    <property type="match status" value="1"/>
</dbReference>
<evidence type="ECO:0000256" key="3">
    <source>
        <dbReference type="ARBA" id="ARBA00022737"/>
    </source>
</evidence>
<keyword evidence="14" id="KW-1185">Reference proteome</keyword>
<feature type="compositionally biased region" description="Basic and acidic residues" evidence="12">
    <location>
        <begin position="627"/>
        <end position="640"/>
    </location>
</feature>
<proteinExistence type="predicted"/>
<feature type="region of interest" description="Disordered" evidence="12">
    <location>
        <begin position="157"/>
        <end position="180"/>
    </location>
</feature>
<sequence>MADPETEGLRSTFPSYMAEGERLYLCGEFAKAAHSFSNALHLQNGDKNCLVARSKCFLKMGELEKSLADAEASLQGDPTFCKGILQKAETLYTMGDFEFALVFYHRGYKLRPDREFKVGIQKAQEAINNSVGSPSSIKLENKGDLSFLSKQAESMQAQQKPHPVRQLVHHPKRESKRKGSLKSEKIIRQLLGELYVDKEYLEKLLLDEDLIRGTIKRGLTVEDLIMTGINYLDTRSDFWRQQKPIYARERDRKLTQEKWLRDRKRRPSQTARYILKSLEDIDMCGWSSQKGGPVARWGQSRMAAGAPGFAGLWMESGGGSGLPCQPGGALLPTPYPLSPLPVLTSGSAEGSLQKAEKVLKKVLEWNKEEVPNKDELVGNLHSCIGNAQIELGQMVAALQSHRKDLEIAKEYDLPDAKSRALDNIGRVFARVGKFQQAVDTWEEKIPLAKTTLEKTWLFHEIGRCYLELDQAWQAQNYGEKSQQCAEEEGDIEWQLNASVLVAQAQVKLRDFESAVNNFEKALEKAKLVHNNQAQQAIINALDDANKGIIEELKKTNYREILKDKKEEEDATTLDSITVMAKEKETRRRMRDEPEKVMKQWEREQMESEKETEGDLSKETLGSTASGPEEHTQRGEVEKASASRRKGPAAMEGGPGDVAKGQSGEAGRKLTEVNRGETREIYRRPSELDQNLSEESSTRESEGLEKTLSEIGRRGSEALGKTESGEIREPEITENSEKMEKDEKEDE</sequence>
<keyword evidence="6" id="KW-0966">Cell projection</keyword>
<feature type="compositionally biased region" description="Basic and acidic residues" evidence="12">
    <location>
        <begin position="722"/>
        <end position="746"/>
    </location>
</feature>
<dbReference type="PANTHER" id="PTHR23040:SF1">
    <property type="entry name" value="OUTER DYNEIN ARM-DOCKING COMPLEX SUBUNIT 4"/>
    <property type="match status" value="1"/>
</dbReference>
<evidence type="ECO:0000256" key="12">
    <source>
        <dbReference type="SAM" id="MobiDB-lite"/>
    </source>
</evidence>
<keyword evidence="5" id="KW-0206">Cytoskeleton</keyword>
<gene>
    <name evidence="13" type="ORF">J1605_023321</name>
</gene>
<dbReference type="AlphaFoldDB" id="A0AB34H863"/>